<dbReference type="PANTHER" id="PTHR30006:SF24">
    <property type="entry name" value="SLL0237 PROTEIN"/>
    <property type="match status" value="1"/>
</dbReference>
<dbReference type="PANTHER" id="PTHR30006">
    <property type="entry name" value="THIAMINE-BINDING PERIPLASMIC PROTEIN-RELATED"/>
    <property type="match status" value="1"/>
</dbReference>
<dbReference type="InterPro" id="IPR026045">
    <property type="entry name" value="Ferric-bd"/>
</dbReference>
<dbReference type="PIRSF" id="PIRSF002825">
    <property type="entry name" value="CfbpA"/>
    <property type="match status" value="1"/>
</dbReference>
<dbReference type="Pfam" id="PF13416">
    <property type="entry name" value="SBP_bac_8"/>
    <property type="match status" value="1"/>
</dbReference>
<dbReference type="EMBL" id="AOJH01000063">
    <property type="protein sequence ID" value="EMA62989.1"/>
    <property type="molecule type" value="Genomic_DNA"/>
</dbReference>
<dbReference type="PROSITE" id="PS51257">
    <property type="entry name" value="PROKAR_LIPOPROTEIN"/>
    <property type="match status" value="1"/>
</dbReference>
<keyword evidence="1" id="KW-0732">Signal</keyword>
<sequence length="367" mass="39328">MDRRRFLAATGALGTVGLAGCTGGDETDDGGDGTDSIGQIGSGREGRGLPGGTPIAEMPDLEGELTVYSGRGEFLVGDLVEYIDEQYDDFDLTVRYAGSTDHVNAIVSEGEGSPADVFYSVNAGALGALASEERTRSLPSEITDLVRSEFRTDQWVGTSGRARSIPYDGDEYDASEIPTDIMAFPEEFDGDLGWAPSYGSCQAFVTAMRLIEGEEATREWLEAVVESGISSYGDELRVCQEIADGNIDAAFTNHYYIQRVLDGNPEATIETAFTEGDAGAVFNVAGAAVVDTASDPTLAENFVRHLLSAEAQDYFARTTFEYPLIPDVEPIGDLPTIDELDVPDIDLTKLSDLETTIDLMRDAGVEV</sequence>
<evidence type="ECO:0000313" key="3">
    <source>
        <dbReference type="EMBL" id="EMA62989.1"/>
    </source>
</evidence>
<proteinExistence type="predicted"/>
<gene>
    <name evidence="3" type="ORF">C468_10197</name>
</gene>
<dbReference type="PATRIC" id="fig|1230456.3.peg.2020"/>
<evidence type="ECO:0000256" key="2">
    <source>
        <dbReference type="SAM" id="MobiDB-lite"/>
    </source>
</evidence>
<feature type="compositionally biased region" description="Gly residues" evidence="2">
    <location>
        <begin position="40"/>
        <end position="51"/>
    </location>
</feature>
<name>M0P0E9_9EURY</name>
<dbReference type="InterPro" id="IPR006059">
    <property type="entry name" value="SBP"/>
</dbReference>
<protein>
    <submittedName>
        <fullName evidence="3">Iron ABC transporter substrate-binding protein</fullName>
    </submittedName>
</protein>
<dbReference type="Gene3D" id="3.40.190.10">
    <property type="entry name" value="Periplasmic binding protein-like II"/>
    <property type="match status" value="2"/>
</dbReference>
<keyword evidence="4" id="KW-1185">Reference proteome</keyword>
<reference evidence="3 4" key="1">
    <citation type="journal article" date="2014" name="PLoS Genet.">
        <title>Phylogenetically driven sequencing of extremely halophilic archaea reveals strategies for static and dynamic osmo-response.</title>
        <authorList>
            <person name="Becker E.A."/>
            <person name="Seitzer P.M."/>
            <person name="Tritt A."/>
            <person name="Larsen D."/>
            <person name="Krusor M."/>
            <person name="Yao A.I."/>
            <person name="Wu D."/>
            <person name="Madern D."/>
            <person name="Eisen J.A."/>
            <person name="Darling A.E."/>
            <person name="Facciotti M.T."/>
        </authorList>
    </citation>
    <scope>NUCLEOTIDE SEQUENCE [LARGE SCALE GENOMIC DNA]</scope>
    <source>
        <strain evidence="3 4">JCM 14978</strain>
    </source>
</reference>
<accession>M0P0E9</accession>
<evidence type="ECO:0000256" key="1">
    <source>
        <dbReference type="ARBA" id="ARBA00022729"/>
    </source>
</evidence>
<dbReference type="AlphaFoldDB" id="M0P0E9"/>
<feature type="region of interest" description="Disordered" evidence="2">
    <location>
        <begin position="21"/>
        <end position="53"/>
    </location>
</feature>
<dbReference type="STRING" id="1230456.C468_10197"/>
<comment type="caution">
    <text evidence="3">The sequence shown here is derived from an EMBL/GenBank/DDBJ whole genome shotgun (WGS) entry which is preliminary data.</text>
</comment>
<dbReference type="SUPFAM" id="SSF53850">
    <property type="entry name" value="Periplasmic binding protein-like II"/>
    <property type="match status" value="1"/>
</dbReference>
<evidence type="ECO:0000313" key="4">
    <source>
        <dbReference type="Proteomes" id="UP000011546"/>
    </source>
</evidence>
<dbReference type="Proteomes" id="UP000011546">
    <property type="component" value="Unassembled WGS sequence"/>
</dbReference>
<organism evidence="3 4">
    <name type="scientific">Halorubrum kocurii JCM 14978</name>
    <dbReference type="NCBI Taxonomy" id="1230456"/>
    <lineage>
        <taxon>Archaea</taxon>
        <taxon>Methanobacteriati</taxon>
        <taxon>Methanobacteriota</taxon>
        <taxon>Stenosarchaea group</taxon>
        <taxon>Halobacteria</taxon>
        <taxon>Halobacteriales</taxon>
        <taxon>Haloferacaceae</taxon>
        <taxon>Halorubrum</taxon>
    </lineage>
</organism>